<evidence type="ECO:0000256" key="6">
    <source>
        <dbReference type="SAM" id="MobiDB-lite"/>
    </source>
</evidence>
<evidence type="ECO:0000256" key="5">
    <source>
        <dbReference type="ARBA" id="ARBA00023136"/>
    </source>
</evidence>
<proteinExistence type="inferred from homology"/>
<feature type="region of interest" description="Disordered" evidence="6">
    <location>
        <begin position="80"/>
        <end position="159"/>
    </location>
</feature>
<evidence type="ECO:0008006" key="10">
    <source>
        <dbReference type="Google" id="ProtNLM"/>
    </source>
</evidence>
<dbReference type="InterPro" id="IPR000612">
    <property type="entry name" value="PMP3"/>
</dbReference>
<feature type="compositionally biased region" description="Basic and acidic residues" evidence="6">
    <location>
        <begin position="100"/>
        <end position="116"/>
    </location>
</feature>
<dbReference type="EMBL" id="CP000496">
    <property type="protein sequence ID" value="ABN64202.2"/>
    <property type="molecule type" value="Genomic_DNA"/>
</dbReference>
<sequence>MPNENILNDSPGKVILLVAAFVLPPLPIFLLQDYNIFTREFLVAVILTVLGHIPGTIFAVFYILVEYPKVYGRRQAAAGYSSVPGDVENQIENEEQTPSGEREPFRDQHDQEEHQQFTDTDNAANETNPPSYEAVAGSSTGEAHTVSDIKSNGDNKVQQ</sequence>
<evidence type="ECO:0000256" key="7">
    <source>
        <dbReference type="SAM" id="Phobius"/>
    </source>
</evidence>
<feature type="compositionally biased region" description="Polar residues" evidence="6">
    <location>
        <begin position="117"/>
        <end position="130"/>
    </location>
</feature>
<feature type="transmembrane region" description="Helical" evidence="7">
    <location>
        <begin position="12"/>
        <end position="30"/>
    </location>
</feature>
<keyword evidence="3 7" id="KW-0812">Transmembrane</keyword>
<dbReference type="KEGG" id="pic:PICST_56298"/>
<dbReference type="Proteomes" id="UP000002258">
    <property type="component" value="Chromosome 2"/>
</dbReference>
<dbReference type="eggNOG" id="ENOG502RMH2">
    <property type="taxonomic scope" value="Eukaryota"/>
</dbReference>
<comment type="similarity">
    <text evidence="2">Belongs to the UPF0057 (PMP3) family.</text>
</comment>
<dbReference type="RefSeq" id="XP_001382231.2">
    <property type="nucleotide sequence ID" value="XM_001382194.1"/>
</dbReference>
<dbReference type="InParanoid" id="A3LMS1"/>
<dbReference type="Pfam" id="PF01679">
    <property type="entry name" value="Pmp3"/>
    <property type="match status" value="1"/>
</dbReference>
<feature type="transmembrane region" description="Helical" evidence="7">
    <location>
        <begin position="42"/>
        <end position="65"/>
    </location>
</feature>
<evidence type="ECO:0000256" key="2">
    <source>
        <dbReference type="ARBA" id="ARBA00009530"/>
    </source>
</evidence>
<dbReference type="OMA" id="RRYNICN"/>
<evidence type="ECO:0000313" key="8">
    <source>
        <dbReference type="EMBL" id="ABN64202.2"/>
    </source>
</evidence>
<dbReference type="STRING" id="322104.A3LMS1"/>
<reference evidence="8 9" key="1">
    <citation type="journal article" date="2007" name="Nat. Biotechnol.">
        <title>Genome sequence of the lignocellulose-bioconverting and xylose-fermenting yeast Pichia stipitis.</title>
        <authorList>
            <person name="Jeffries T.W."/>
            <person name="Grigoriev I.V."/>
            <person name="Grimwood J."/>
            <person name="Laplaza J.M."/>
            <person name="Aerts A."/>
            <person name="Salamov A."/>
            <person name="Schmutz J."/>
            <person name="Lindquist E."/>
            <person name="Dehal P."/>
            <person name="Shapiro H."/>
            <person name="Jin Y.S."/>
            <person name="Passoth V."/>
            <person name="Richardson P.M."/>
        </authorList>
    </citation>
    <scope>NUCLEOTIDE SEQUENCE [LARGE SCALE GENOMIC DNA]</scope>
    <source>
        <strain evidence="9">ATCC 58785 / CBS 6054 / NBRC 10063 / NRRL Y-11545</strain>
    </source>
</reference>
<dbReference type="HOGENOM" id="CLU_097629_0_0_1"/>
<evidence type="ECO:0000313" key="9">
    <source>
        <dbReference type="Proteomes" id="UP000002258"/>
    </source>
</evidence>
<evidence type="ECO:0000256" key="1">
    <source>
        <dbReference type="ARBA" id="ARBA00004370"/>
    </source>
</evidence>
<dbReference type="GeneID" id="4837429"/>
<gene>
    <name evidence="8" type="ORF">PICST_56298</name>
</gene>
<comment type="subcellular location">
    <subcellularLocation>
        <location evidence="1">Membrane</location>
    </subcellularLocation>
</comment>
<protein>
    <recommendedName>
        <fullName evidence="10">Stress response RCI peptide</fullName>
    </recommendedName>
</protein>
<dbReference type="OrthoDB" id="2802411at2759"/>
<keyword evidence="4 7" id="KW-1133">Transmembrane helix</keyword>
<organism evidence="8 9">
    <name type="scientific">Scheffersomyces stipitis (strain ATCC 58785 / CBS 6054 / NBRC 10063 / NRRL Y-11545)</name>
    <name type="common">Yeast</name>
    <name type="synonym">Pichia stipitis</name>
    <dbReference type="NCBI Taxonomy" id="322104"/>
    <lineage>
        <taxon>Eukaryota</taxon>
        <taxon>Fungi</taxon>
        <taxon>Dikarya</taxon>
        <taxon>Ascomycota</taxon>
        <taxon>Saccharomycotina</taxon>
        <taxon>Pichiomycetes</taxon>
        <taxon>Debaryomycetaceae</taxon>
        <taxon>Scheffersomyces</taxon>
    </lineage>
</organism>
<keyword evidence="5 7" id="KW-0472">Membrane</keyword>
<dbReference type="GO" id="GO:0016020">
    <property type="term" value="C:membrane"/>
    <property type="evidence" value="ECO:0007669"/>
    <property type="project" value="UniProtKB-SubCell"/>
</dbReference>
<name>A3LMS1_PICST</name>
<dbReference type="AlphaFoldDB" id="A3LMS1"/>
<evidence type="ECO:0000256" key="4">
    <source>
        <dbReference type="ARBA" id="ARBA00022989"/>
    </source>
</evidence>
<accession>A3LMS1</accession>
<evidence type="ECO:0000256" key="3">
    <source>
        <dbReference type="ARBA" id="ARBA00022692"/>
    </source>
</evidence>
<keyword evidence="9" id="KW-1185">Reference proteome</keyword>